<dbReference type="InterPro" id="IPR050870">
    <property type="entry name" value="FAST_kinase"/>
</dbReference>
<dbReference type="Proteomes" id="UP000654075">
    <property type="component" value="Unassembled WGS sequence"/>
</dbReference>
<organism evidence="2 3">
    <name type="scientific">Polarella glacialis</name>
    <name type="common">Dinoflagellate</name>
    <dbReference type="NCBI Taxonomy" id="89957"/>
    <lineage>
        <taxon>Eukaryota</taxon>
        <taxon>Sar</taxon>
        <taxon>Alveolata</taxon>
        <taxon>Dinophyceae</taxon>
        <taxon>Suessiales</taxon>
        <taxon>Suessiaceae</taxon>
        <taxon>Polarella</taxon>
    </lineage>
</organism>
<dbReference type="GO" id="GO:0005759">
    <property type="term" value="C:mitochondrial matrix"/>
    <property type="evidence" value="ECO:0007669"/>
    <property type="project" value="TreeGrafter"/>
</dbReference>
<feature type="region of interest" description="Disordered" evidence="1">
    <location>
        <begin position="1"/>
        <end position="27"/>
    </location>
</feature>
<comment type="caution">
    <text evidence="2">The sequence shown here is derived from an EMBL/GenBank/DDBJ whole genome shotgun (WGS) entry which is preliminary data.</text>
</comment>
<dbReference type="OrthoDB" id="385235at2759"/>
<reference evidence="2" key="1">
    <citation type="submission" date="2021-02" db="EMBL/GenBank/DDBJ databases">
        <authorList>
            <person name="Dougan E. K."/>
            <person name="Rhodes N."/>
            <person name="Thang M."/>
            <person name="Chan C."/>
        </authorList>
    </citation>
    <scope>NUCLEOTIDE SEQUENCE</scope>
</reference>
<evidence type="ECO:0008006" key="4">
    <source>
        <dbReference type="Google" id="ProtNLM"/>
    </source>
</evidence>
<dbReference type="GO" id="GO:0003723">
    <property type="term" value="F:RNA binding"/>
    <property type="evidence" value="ECO:0007669"/>
    <property type="project" value="TreeGrafter"/>
</dbReference>
<evidence type="ECO:0000256" key="1">
    <source>
        <dbReference type="SAM" id="MobiDB-lite"/>
    </source>
</evidence>
<dbReference type="PANTHER" id="PTHR21228">
    <property type="entry name" value="FAST LEU-RICH DOMAIN-CONTAINING"/>
    <property type="match status" value="1"/>
</dbReference>
<name>A0A813G6S5_POLGL</name>
<dbReference type="AlphaFoldDB" id="A0A813G6S5"/>
<dbReference type="OMA" id="HRIAKAD"/>
<feature type="non-terminal residue" evidence="2">
    <location>
        <position position="1"/>
    </location>
</feature>
<gene>
    <name evidence="2" type="ORF">PGLA1383_LOCUS40070</name>
</gene>
<protein>
    <recommendedName>
        <fullName evidence="4">FAST kinase leucine-rich domain-containing protein</fullName>
    </recommendedName>
</protein>
<evidence type="ECO:0000313" key="3">
    <source>
        <dbReference type="Proteomes" id="UP000654075"/>
    </source>
</evidence>
<proteinExistence type="predicted"/>
<dbReference type="GO" id="GO:0044528">
    <property type="term" value="P:regulation of mitochondrial mRNA stability"/>
    <property type="evidence" value="ECO:0007669"/>
    <property type="project" value="TreeGrafter"/>
</dbReference>
<dbReference type="GO" id="GO:0035770">
    <property type="term" value="C:ribonucleoprotein granule"/>
    <property type="evidence" value="ECO:0007669"/>
    <property type="project" value="TreeGrafter"/>
</dbReference>
<dbReference type="EMBL" id="CAJNNV010028027">
    <property type="protein sequence ID" value="CAE8622643.1"/>
    <property type="molecule type" value="Genomic_DNA"/>
</dbReference>
<dbReference type="GO" id="GO:0000963">
    <property type="term" value="P:mitochondrial RNA processing"/>
    <property type="evidence" value="ECO:0007669"/>
    <property type="project" value="TreeGrafter"/>
</dbReference>
<keyword evidence="3" id="KW-1185">Reference proteome</keyword>
<feature type="compositionally biased region" description="Polar residues" evidence="1">
    <location>
        <begin position="1"/>
        <end position="11"/>
    </location>
</feature>
<evidence type="ECO:0000313" key="2">
    <source>
        <dbReference type="EMBL" id="CAE8622643.1"/>
    </source>
</evidence>
<accession>A0A813G6S5</accession>
<sequence>ACSGARGQSGSHAVAGPALASSRSPRQAVWNGRGSSAALLQAAELPNFKPADTAALLHRLQLLPSRERPKLLSDRRFERLVQRLELAELSAWRPKDLSLACHALAKLQIQQHGFLSRAALSLAGRLEECSPQDIGLTLGALGKLRVLHQVLPLAVAGHVESIASRRAGLNSWTPQELSSLLHSFGLLGLRPVRALAALATVLPLRLHDFKGQDLSESLWAFARLEFIDDALLLAAAEHLQKLRAQQLRGFSPQALSNCAYAFGVLGFRHEGALQVLAAELGRRLESCNDQDISNAIYAFALLEFRHPGLLAAVSAQLVPCQLGSPRRRASRLADFAPQALGNSVFALQRLRWPCPGLLTEVASQLKSRGSSFTAQDLVALASSCLPPGSCFRPSRRCGLPSSSSA</sequence>
<dbReference type="PANTHER" id="PTHR21228:SF40">
    <property type="entry name" value="LD45607P"/>
    <property type="match status" value="1"/>
</dbReference>